<dbReference type="GO" id="GO:0016491">
    <property type="term" value="F:oxidoreductase activity"/>
    <property type="evidence" value="ECO:0007669"/>
    <property type="project" value="UniProtKB-KW"/>
</dbReference>
<protein>
    <submittedName>
        <fullName evidence="5">Inositol 2-dehydrogenase</fullName>
    </submittedName>
</protein>
<evidence type="ECO:0000259" key="3">
    <source>
        <dbReference type="Pfam" id="PF01408"/>
    </source>
</evidence>
<proteinExistence type="inferred from homology"/>
<dbReference type="InterPro" id="IPR036291">
    <property type="entry name" value="NAD(P)-bd_dom_sf"/>
</dbReference>
<dbReference type="AlphaFoldDB" id="A0A2A5JE31"/>
<dbReference type="InterPro" id="IPR004104">
    <property type="entry name" value="Gfo/Idh/MocA-like_OxRdtase_C"/>
</dbReference>
<dbReference type="Pfam" id="PF02894">
    <property type="entry name" value="GFO_IDH_MocA_C"/>
    <property type="match status" value="1"/>
</dbReference>
<dbReference type="Gene3D" id="3.30.360.10">
    <property type="entry name" value="Dihydrodipicolinate Reductase, domain 2"/>
    <property type="match status" value="1"/>
</dbReference>
<sequence length="331" mass="35083">MSIRVGVIGTGVMGADHVRNLHSTVSGATVSVVADLDQERAKSVASAVGARWVTDPLKLINDAGVDAVVIASHDSTHADLTLAAVEAGKPVLCEKPLAVTAEDCRRVAAAENPESPLVSVGFMRRFDPGYVALKAETHSGRIGDPLIVHCSSRTVSAYPGGSSESTVTNSAIHELDIVPWILNSPVVAASWHCGRSSSLVNDRQDPQIIMLRTADGVLTTVEVFLNARYGYDTRCEVVGEIGAARLAEPVVIHTDADRSHSYGYAADWIPRFAESYRRQFQEWIDALSTGRPSTLATAADGLRANLVAAAVIKSMHSAGTTVSVEPVGESF</sequence>
<dbReference type="PANTHER" id="PTHR42840">
    <property type="entry name" value="NAD(P)-BINDING ROSSMANN-FOLD SUPERFAMILY PROTEIN-RELATED"/>
    <property type="match status" value="1"/>
</dbReference>
<name>A0A2A5JE31_RHOSG</name>
<comment type="caution">
    <text evidence="5">The sequence shown here is derived from an EMBL/GenBank/DDBJ whole genome shotgun (WGS) entry which is preliminary data.</text>
</comment>
<feature type="domain" description="Gfo/Idh/MocA-like oxidoreductase C-terminal" evidence="4">
    <location>
        <begin position="139"/>
        <end position="318"/>
    </location>
</feature>
<dbReference type="Gene3D" id="3.40.50.720">
    <property type="entry name" value="NAD(P)-binding Rossmann-like Domain"/>
    <property type="match status" value="1"/>
</dbReference>
<accession>A0A2A5JE31</accession>
<reference evidence="5 6" key="1">
    <citation type="submission" date="2017-07" db="EMBL/GenBank/DDBJ databases">
        <title>Draft sequence of Rhodococcus enclensis 23b-28.</title>
        <authorList>
            <person name="Besaury L."/>
            <person name="Sancelme M."/>
            <person name="Amato P."/>
            <person name="Lallement A."/>
            <person name="Delort A.-M."/>
        </authorList>
    </citation>
    <scope>NUCLEOTIDE SEQUENCE [LARGE SCALE GENOMIC DNA]</scope>
    <source>
        <strain evidence="5 6">23b-28</strain>
    </source>
</reference>
<evidence type="ECO:0000256" key="1">
    <source>
        <dbReference type="ARBA" id="ARBA00010928"/>
    </source>
</evidence>
<evidence type="ECO:0000256" key="2">
    <source>
        <dbReference type="ARBA" id="ARBA00023002"/>
    </source>
</evidence>
<dbReference type="RefSeq" id="WP_020969146.1">
    <property type="nucleotide sequence ID" value="NZ_NOVD01000004.1"/>
</dbReference>
<keyword evidence="2" id="KW-0560">Oxidoreductase</keyword>
<dbReference type="SUPFAM" id="SSF55347">
    <property type="entry name" value="Glyceraldehyde-3-phosphate dehydrogenase-like, C-terminal domain"/>
    <property type="match status" value="1"/>
</dbReference>
<evidence type="ECO:0000313" key="6">
    <source>
        <dbReference type="Proteomes" id="UP000230886"/>
    </source>
</evidence>
<evidence type="ECO:0000259" key="4">
    <source>
        <dbReference type="Pfam" id="PF02894"/>
    </source>
</evidence>
<dbReference type="EMBL" id="NOVD01000004">
    <property type="protein sequence ID" value="PCK27626.1"/>
    <property type="molecule type" value="Genomic_DNA"/>
</dbReference>
<organism evidence="5 6">
    <name type="scientific">Rhodococcus qingshengii</name>
    <dbReference type="NCBI Taxonomy" id="334542"/>
    <lineage>
        <taxon>Bacteria</taxon>
        <taxon>Bacillati</taxon>
        <taxon>Actinomycetota</taxon>
        <taxon>Actinomycetes</taxon>
        <taxon>Mycobacteriales</taxon>
        <taxon>Nocardiaceae</taxon>
        <taxon>Rhodococcus</taxon>
        <taxon>Rhodococcus erythropolis group</taxon>
    </lineage>
</organism>
<comment type="similarity">
    <text evidence="1">Belongs to the Gfo/Idh/MocA family.</text>
</comment>
<dbReference type="GO" id="GO:0000166">
    <property type="term" value="F:nucleotide binding"/>
    <property type="evidence" value="ECO:0007669"/>
    <property type="project" value="InterPro"/>
</dbReference>
<gene>
    <name evidence="5" type="ORF">CHR55_08895</name>
</gene>
<dbReference type="SUPFAM" id="SSF51735">
    <property type="entry name" value="NAD(P)-binding Rossmann-fold domains"/>
    <property type="match status" value="1"/>
</dbReference>
<evidence type="ECO:0000313" key="5">
    <source>
        <dbReference type="EMBL" id="PCK27626.1"/>
    </source>
</evidence>
<dbReference type="Proteomes" id="UP000230886">
    <property type="component" value="Unassembled WGS sequence"/>
</dbReference>
<dbReference type="PANTHER" id="PTHR42840:SF3">
    <property type="entry name" value="BINDING ROSSMANN FOLD OXIDOREDUCTASE, PUTATIVE (AFU_ORTHOLOGUE AFUA_2G10240)-RELATED"/>
    <property type="match status" value="1"/>
</dbReference>
<dbReference type="Pfam" id="PF01408">
    <property type="entry name" value="GFO_IDH_MocA"/>
    <property type="match status" value="1"/>
</dbReference>
<dbReference type="InterPro" id="IPR000683">
    <property type="entry name" value="Gfo/Idh/MocA-like_OxRdtase_N"/>
</dbReference>
<feature type="domain" description="Gfo/Idh/MocA-like oxidoreductase N-terminal" evidence="3">
    <location>
        <begin position="3"/>
        <end position="122"/>
    </location>
</feature>